<dbReference type="CDD" id="cd22533">
    <property type="entry name" value="KH-II_YlqC-like"/>
    <property type="match status" value="1"/>
</dbReference>
<dbReference type="InterPro" id="IPR015946">
    <property type="entry name" value="KH_dom-like_a/b"/>
</dbReference>
<dbReference type="GO" id="GO:0009252">
    <property type="term" value="P:peptidoglycan biosynthetic process"/>
    <property type="evidence" value="ECO:0007669"/>
    <property type="project" value="UniProtKB-UniRule"/>
</dbReference>
<keyword evidence="3" id="KW-0143">Chaperone</keyword>
<gene>
    <name evidence="3" type="primary">khpA</name>
    <name evidence="4" type="ORF">J0J69_13355</name>
    <name evidence="5" type="ORF">J0J70_00605</name>
</gene>
<dbReference type="AlphaFoldDB" id="A0A9Q9CJ53"/>
<evidence type="ECO:0000313" key="6">
    <source>
        <dbReference type="Proteomes" id="UP001058016"/>
    </source>
</evidence>
<dbReference type="GO" id="GO:0003723">
    <property type="term" value="F:RNA binding"/>
    <property type="evidence" value="ECO:0007669"/>
    <property type="project" value="UniProtKB-UniRule"/>
</dbReference>
<keyword evidence="1 3" id="KW-0963">Cytoplasm</keyword>
<dbReference type="Proteomes" id="UP001058072">
    <property type="component" value="Chromosome"/>
</dbReference>
<dbReference type="EMBL" id="CP071250">
    <property type="protein sequence ID" value="UUF09630.1"/>
    <property type="molecule type" value="Genomic_DNA"/>
</dbReference>
<name>A0A9Q9CJ53_9FIRM</name>
<comment type="similarity">
    <text evidence="3">Belongs to the KhpA RNA-binding protein family.</text>
</comment>
<evidence type="ECO:0000256" key="3">
    <source>
        <dbReference type="HAMAP-Rule" id="MF_00088"/>
    </source>
</evidence>
<dbReference type="SUPFAM" id="SSF54814">
    <property type="entry name" value="Prokaryotic type KH domain (KH-domain type II)"/>
    <property type="match status" value="1"/>
</dbReference>
<keyword evidence="6" id="KW-1185">Reference proteome</keyword>
<dbReference type="PANTHER" id="PTHR34654:SF1">
    <property type="entry name" value="RNA-BINDING PROTEIN KHPA"/>
    <property type="match status" value="1"/>
</dbReference>
<evidence type="ECO:0000256" key="1">
    <source>
        <dbReference type="ARBA" id="ARBA00022490"/>
    </source>
</evidence>
<proteinExistence type="inferred from homology"/>
<dbReference type="EMBL" id="CP071249">
    <property type="protein sequence ID" value="UUF07329.1"/>
    <property type="molecule type" value="Genomic_DNA"/>
</dbReference>
<evidence type="ECO:0000313" key="4">
    <source>
        <dbReference type="EMBL" id="UUF07329.1"/>
    </source>
</evidence>
<comment type="function">
    <text evidence="3">A probable RNA chaperone. Forms a complex with KhpB which binds to cellular RNA and controls its expression. Plays a role in peptidoglycan (PG) homeostasis and cell length regulation.</text>
</comment>
<comment type="subunit">
    <text evidence="3">Forms a complex with KhpB.</text>
</comment>
<dbReference type="PANTHER" id="PTHR34654">
    <property type="entry name" value="UPF0109 PROTEIN SCO5592"/>
    <property type="match status" value="1"/>
</dbReference>
<dbReference type="GO" id="GO:0005737">
    <property type="term" value="C:cytoplasm"/>
    <property type="evidence" value="ECO:0007669"/>
    <property type="project" value="UniProtKB-SubCell"/>
</dbReference>
<evidence type="ECO:0000313" key="7">
    <source>
        <dbReference type="Proteomes" id="UP001058072"/>
    </source>
</evidence>
<dbReference type="Proteomes" id="UP001058016">
    <property type="component" value="Chromosome"/>
</dbReference>
<evidence type="ECO:0000313" key="5">
    <source>
        <dbReference type="EMBL" id="UUF09630.1"/>
    </source>
</evidence>
<dbReference type="GO" id="GO:0008360">
    <property type="term" value="P:regulation of cell shape"/>
    <property type="evidence" value="ECO:0007669"/>
    <property type="project" value="UniProtKB-KW"/>
</dbReference>
<protein>
    <recommendedName>
        <fullName evidence="3">RNA-binding protein KhpA</fullName>
    </recommendedName>
    <alternativeName>
        <fullName evidence="3">KH-domain protein A</fullName>
    </alternativeName>
</protein>
<keyword evidence="3" id="KW-0133">Cell shape</keyword>
<dbReference type="Pfam" id="PF13083">
    <property type="entry name" value="KH_KhpA-B"/>
    <property type="match status" value="1"/>
</dbReference>
<keyword evidence="3" id="KW-0961">Cell wall biogenesis/degradation</keyword>
<reference evidence="5 6" key="1">
    <citation type="submission" date="2021-03" db="EMBL/GenBank/DDBJ databases">
        <title>Comparative Genomics and Metabolomics in the genus Turicibacter.</title>
        <authorList>
            <person name="Maki J."/>
            <person name="Looft T."/>
        </authorList>
    </citation>
    <scope>NUCLEOTIDE SEQUENCE</scope>
    <source>
        <strain evidence="5">ISU324</strain>
        <strain evidence="4 6">MMM721</strain>
    </source>
</reference>
<dbReference type="InterPro" id="IPR009019">
    <property type="entry name" value="KH_sf_prok-type"/>
</dbReference>
<sequence>MKATVNYISLIENLIRPLIQHQEDLRIKEFPSEAEYILFQVMVNEEDLGRVIGKQGKIANAVRTIAYAAGSQQHKKIKINFDSY</sequence>
<dbReference type="Gene3D" id="3.30.300.20">
    <property type="match status" value="1"/>
</dbReference>
<evidence type="ECO:0000256" key="2">
    <source>
        <dbReference type="ARBA" id="ARBA00022884"/>
    </source>
</evidence>
<accession>A0A9Q9CJ53</accession>
<comment type="subcellular location">
    <subcellularLocation>
        <location evidence="3">Cytoplasm</location>
    </subcellularLocation>
</comment>
<dbReference type="GO" id="GO:0071555">
    <property type="term" value="P:cell wall organization"/>
    <property type="evidence" value="ECO:0007669"/>
    <property type="project" value="UniProtKB-KW"/>
</dbReference>
<keyword evidence="2 3" id="KW-0694">RNA-binding</keyword>
<dbReference type="InterPro" id="IPR020627">
    <property type="entry name" value="KhpA"/>
</dbReference>
<dbReference type="HAMAP" id="MF_00088">
    <property type="entry name" value="KhpA"/>
    <property type="match status" value="1"/>
</dbReference>
<organism evidence="5 7">
    <name type="scientific">Turicibacter bilis</name>
    <dbReference type="NCBI Taxonomy" id="2735723"/>
    <lineage>
        <taxon>Bacteria</taxon>
        <taxon>Bacillati</taxon>
        <taxon>Bacillota</taxon>
        <taxon>Erysipelotrichia</taxon>
        <taxon>Erysipelotrichales</taxon>
        <taxon>Turicibacteraceae</taxon>
        <taxon>Turicibacter</taxon>
    </lineage>
</organism>